<feature type="transmembrane region" description="Helical" evidence="9">
    <location>
        <begin position="471"/>
        <end position="498"/>
    </location>
</feature>
<evidence type="ECO:0000256" key="6">
    <source>
        <dbReference type="ARBA" id="ARBA00022692"/>
    </source>
</evidence>
<feature type="domain" description="SSD" evidence="11">
    <location>
        <begin position="367"/>
        <end position="496"/>
    </location>
</feature>
<dbReference type="InterPro" id="IPR004764">
    <property type="entry name" value="MdtF-like"/>
</dbReference>
<keyword evidence="5 9" id="KW-0997">Cell inner membrane</keyword>
<proteinExistence type="inferred from homology"/>
<dbReference type="Proteomes" id="UP000249725">
    <property type="component" value="Unassembled WGS sequence"/>
</dbReference>
<name>A0A328AFT1_9CAUL</name>
<evidence type="ECO:0000256" key="2">
    <source>
        <dbReference type="ARBA" id="ARBA00010942"/>
    </source>
</evidence>
<keyword evidence="3 9" id="KW-0813">Transport</keyword>
<organism evidence="12 13">
    <name type="scientific">Phenylobacterium deserti</name>
    <dbReference type="NCBI Taxonomy" id="1914756"/>
    <lineage>
        <taxon>Bacteria</taxon>
        <taxon>Pseudomonadati</taxon>
        <taxon>Pseudomonadota</taxon>
        <taxon>Alphaproteobacteria</taxon>
        <taxon>Caulobacterales</taxon>
        <taxon>Caulobacteraceae</taxon>
        <taxon>Phenylobacterium</taxon>
    </lineage>
</organism>
<feature type="transmembrane region" description="Helical" evidence="9">
    <location>
        <begin position="932"/>
        <end position="953"/>
    </location>
</feature>
<evidence type="ECO:0000256" key="5">
    <source>
        <dbReference type="ARBA" id="ARBA00022519"/>
    </source>
</evidence>
<feature type="transmembrane region" description="Helical" evidence="9">
    <location>
        <begin position="1007"/>
        <end position="1032"/>
    </location>
</feature>
<feature type="transmembrane region" description="Helical" evidence="9">
    <location>
        <begin position="539"/>
        <end position="562"/>
    </location>
</feature>
<comment type="subcellular location">
    <subcellularLocation>
        <location evidence="1 9">Cell inner membrane</location>
        <topology evidence="1 9">Multi-pass membrane protein</topology>
    </subcellularLocation>
</comment>
<reference evidence="13" key="1">
    <citation type="submission" date="2018-05" db="EMBL/GenBank/DDBJ databases">
        <authorList>
            <person name="Li X."/>
        </authorList>
    </citation>
    <scope>NUCLEOTIDE SEQUENCE [LARGE SCALE GENOMIC DNA]</scope>
    <source>
        <strain evidence="13">YIM 73061</strain>
    </source>
</reference>
<keyword evidence="6 9" id="KW-0812">Transmembrane</keyword>
<protein>
    <recommendedName>
        <fullName evidence="9">Efflux pump membrane transporter</fullName>
    </recommendedName>
</protein>
<dbReference type="PANTHER" id="PTHR32063:SF11">
    <property type="entry name" value="CATION OR DRUG EFFLUX SYSTEM PROTEIN"/>
    <property type="match status" value="1"/>
</dbReference>
<keyword evidence="8 9" id="KW-0472">Membrane</keyword>
<dbReference type="SUPFAM" id="SSF82866">
    <property type="entry name" value="Multidrug efflux transporter AcrB transmembrane domain"/>
    <property type="match status" value="2"/>
</dbReference>
<dbReference type="InterPro" id="IPR001036">
    <property type="entry name" value="Acrflvin-R"/>
</dbReference>
<dbReference type="NCBIfam" id="TIGR00915">
    <property type="entry name" value="2A0602"/>
    <property type="match status" value="1"/>
</dbReference>
<feature type="transmembrane region" description="Helical" evidence="9">
    <location>
        <begin position="396"/>
        <end position="418"/>
    </location>
</feature>
<accession>A0A328AFT1</accession>
<dbReference type="SUPFAM" id="SSF82714">
    <property type="entry name" value="Multidrug efflux transporter AcrB TolC docking domain, DN and DC subdomains"/>
    <property type="match status" value="2"/>
</dbReference>
<feature type="region of interest" description="Disordered" evidence="10">
    <location>
        <begin position="1041"/>
        <end position="1071"/>
    </location>
</feature>
<feature type="transmembrane region" description="Helical" evidence="9">
    <location>
        <begin position="341"/>
        <end position="361"/>
    </location>
</feature>
<keyword evidence="13" id="KW-1185">Reference proteome</keyword>
<dbReference type="FunFam" id="3.30.70.1430:FF:000001">
    <property type="entry name" value="Efflux pump membrane transporter"/>
    <property type="match status" value="1"/>
</dbReference>
<evidence type="ECO:0000256" key="7">
    <source>
        <dbReference type="ARBA" id="ARBA00022989"/>
    </source>
</evidence>
<dbReference type="InterPro" id="IPR000731">
    <property type="entry name" value="SSD"/>
</dbReference>
<evidence type="ECO:0000256" key="10">
    <source>
        <dbReference type="SAM" id="MobiDB-lite"/>
    </source>
</evidence>
<evidence type="ECO:0000259" key="11">
    <source>
        <dbReference type="PROSITE" id="PS50156"/>
    </source>
</evidence>
<dbReference type="GO" id="GO:0042910">
    <property type="term" value="F:xenobiotic transmembrane transporter activity"/>
    <property type="evidence" value="ECO:0007669"/>
    <property type="project" value="TreeGrafter"/>
</dbReference>
<dbReference type="FunFam" id="1.20.1640.10:FF:000001">
    <property type="entry name" value="Efflux pump membrane transporter"/>
    <property type="match status" value="1"/>
</dbReference>
<dbReference type="Gene3D" id="3.30.70.1440">
    <property type="entry name" value="Multidrug efflux transporter AcrB pore domain"/>
    <property type="match status" value="1"/>
</dbReference>
<dbReference type="InterPro" id="IPR027463">
    <property type="entry name" value="AcrB_DN_DC_subdom"/>
</dbReference>
<feature type="transmembrane region" description="Helical" evidence="9">
    <location>
        <begin position="901"/>
        <end position="920"/>
    </location>
</feature>
<dbReference type="GO" id="GO:0009636">
    <property type="term" value="P:response to toxic substance"/>
    <property type="evidence" value="ECO:0007669"/>
    <property type="project" value="UniProtKB-ARBA"/>
</dbReference>
<sequence length="1071" mass="113702">MRFSHFFIDRPIFAAVISVFIALLGIFAYPALPLSQYPEIAPPSVSVVAAYPGASAETLAEAVAAPLEQEVNGVEGMLYMTSSSANGAVTLTVTFRPGTDLDQAQVLVQNRVALAEPRLPEQVRQIGVTVNKEATGFLLLVALTSKDPNVTTDYIGNYAQSELRDRLLRIPGVGGVQVFGGGFYSMRVWIDPNRAAARNLTASEIVGALRNQNLQVAGGALGQSPSGPGVATELPIQVQGRLSDPEQFGDVVIRTDAEGRIVRVRDVARVEVGSQDYNIRGYFDGQRGIGIAVIQQPGSNALETAEAVLRTVEEAKPSFPQGVEYSIPYNPTIYVEESVKAVQHTLLEAVVLVTIVVIVFLQTWRAAIIPIIAMPVSLLGSFAVLLALGYSINSLSLFALVLAVGIVVDDAIVVVENVERNIRLGMTPREAAYRTMDEVTGALIAIGLVLLAVFVPTAFVSGIPGKFYREFAVTISAATLISLLVSLTLSPALAALLLKPHKEGAHHPAWMRPVVVAGEKFNSGFNWLSDRYGRLTARLVRASILMLVLYAGLLALTGWRLAATPSGFIPPQDQGYLIGVVQLPPGASLDRTDAVLKKAVTEIQSMPGVLGSAAFSGLDGASFSMQSNAATVFVRLKDWDERGKDLNADAIAGAVMGKLSAIEDANIFVLSPPPVQGLGNAGGFKMMVQDRSGAGYQALEQAANGIMGASMTNQNVLGVFNQFNTGSPRISAEVDRDRALLMGVQPADVYATLGTYLGSTYVNDFSLGGRTFRVTAQAEPSGRNNVSDVANLRVRSAAGSMVPLGSVTQLNDDTGPVRVVRFNGFPAAEIQGAAAPGVSSGQALTTMEQIATQVLPPGMSYEWTELAYQQKTAGNTAGLVFGMAVILVFLVLAAQYEALTLPLAVILIVPMCILAALLGVNLRGQDNNILTQIGLVVLVALAAKNAILIVEFAKQAEDHEGKNRFEAAVTAARTRLRPILMTSFAFIFGVVPLMLATGPGAEMRQALGTAVFFGMLGVTLFGLVFTPVFYVVSRWLGQRMPKPPQKERVYPTTGGGTPHDPLSGEPEGARS</sequence>
<dbReference type="Gene3D" id="3.30.70.1430">
    <property type="entry name" value="Multidrug efflux transporter AcrB pore domain"/>
    <property type="match status" value="2"/>
</dbReference>
<dbReference type="AlphaFoldDB" id="A0A328AFT1"/>
<dbReference type="RefSeq" id="WP_111515598.1">
    <property type="nucleotide sequence ID" value="NZ_QFYR01000003.1"/>
</dbReference>
<evidence type="ECO:0000256" key="3">
    <source>
        <dbReference type="ARBA" id="ARBA00022448"/>
    </source>
</evidence>
<dbReference type="NCBIfam" id="NF000282">
    <property type="entry name" value="RND_permease_1"/>
    <property type="match status" value="1"/>
</dbReference>
<dbReference type="SUPFAM" id="SSF82693">
    <property type="entry name" value="Multidrug efflux transporter AcrB pore domain, PN1, PN2, PC1 and PC2 subdomains"/>
    <property type="match status" value="4"/>
</dbReference>
<dbReference type="GO" id="GO:0005886">
    <property type="term" value="C:plasma membrane"/>
    <property type="evidence" value="ECO:0007669"/>
    <property type="project" value="UniProtKB-SubCell"/>
</dbReference>
<evidence type="ECO:0000256" key="1">
    <source>
        <dbReference type="ARBA" id="ARBA00004429"/>
    </source>
</evidence>
<dbReference type="OrthoDB" id="9807350at2"/>
<comment type="caution">
    <text evidence="12">The sequence shown here is derived from an EMBL/GenBank/DDBJ whole genome shotgun (WGS) entry which is preliminary data.</text>
</comment>
<dbReference type="Pfam" id="PF00873">
    <property type="entry name" value="ACR_tran"/>
    <property type="match status" value="1"/>
</dbReference>
<dbReference type="Gene3D" id="1.20.1640.10">
    <property type="entry name" value="Multidrug efflux transporter AcrB transmembrane domain"/>
    <property type="match status" value="2"/>
</dbReference>
<evidence type="ECO:0000256" key="8">
    <source>
        <dbReference type="ARBA" id="ARBA00023136"/>
    </source>
</evidence>
<dbReference type="PANTHER" id="PTHR32063">
    <property type="match status" value="1"/>
</dbReference>
<dbReference type="EMBL" id="QFYR01000003">
    <property type="protein sequence ID" value="RAK52274.1"/>
    <property type="molecule type" value="Genomic_DNA"/>
</dbReference>
<comment type="similarity">
    <text evidence="2 9">Belongs to the resistance-nodulation-cell division (RND) (TC 2.A.6) family.</text>
</comment>
<keyword evidence="7 9" id="KW-1133">Transmembrane helix</keyword>
<evidence type="ECO:0000256" key="4">
    <source>
        <dbReference type="ARBA" id="ARBA00022475"/>
    </source>
</evidence>
<dbReference type="Gene3D" id="3.30.2090.10">
    <property type="entry name" value="Multidrug efflux transporter AcrB TolC docking domain, DN and DC subdomains"/>
    <property type="match status" value="2"/>
</dbReference>
<evidence type="ECO:0000256" key="9">
    <source>
        <dbReference type="RuleBase" id="RU364070"/>
    </source>
</evidence>
<evidence type="ECO:0000313" key="12">
    <source>
        <dbReference type="EMBL" id="RAK52274.1"/>
    </source>
</evidence>
<dbReference type="PROSITE" id="PS50156">
    <property type="entry name" value="SSD"/>
    <property type="match status" value="1"/>
</dbReference>
<feature type="transmembrane region" description="Helical" evidence="9">
    <location>
        <begin position="12"/>
        <end position="32"/>
    </location>
</feature>
<feature type="transmembrane region" description="Helical" evidence="9">
    <location>
        <begin position="876"/>
        <end position="894"/>
    </location>
</feature>
<keyword evidence="4" id="KW-1003">Cell membrane</keyword>
<dbReference type="GO" id="GO:0015562">
    <property type="term" value="F:efflux transmembrane transporter activity"/>
    <property type="evidence" value="ECO:0007669"/>
    <property type="project" value="InterPro"/>
</dbReference>
<dbReference type="Gene3D" id="3.30.70.1320">
    <property type="entry name" value="Multidrug efflux transporter AcrB pore domain like"/>
    <property type="match status" value="1"/>
</dbReference>
<dbReference type="PRINTS" id="PR00702">
    <property type="entry name" value="ACRIFLAVINRP"/>
</dbReference>
<feature type="transmembrane region" description="Helical" evidence="9">
    <location>
        <begin position="974"/>
        <end position="995"/>
    </location>
</feature>
<feature type="transmembrane region" description="Helical" evidence="9">
    <location>
        <begin position="439"/>
        <end position="459"/>
    </location>
</feature>
<evidence type="ECO:0000313" key="13">
    <source>
        <dbReference type="Proteomes" id="UP000249725"/>
    </source>
</evidence>
<feature type="transmembrane region" description="Helical" evidence="9">
    <location>
        <begin position="368"/>
        <end position="390"/>
    </location>
</feature>
<gene>
    <name evidence="12" type="ORF">DJ018_14120</name>
</gene>